<dbReference type="AlphaFoldDB" id="S3DR64"/>
<reference evidence="4 5" key="1">
    <citation type="journal article" date="2013" name="BMC Genomics">
        <title>Genomics-driven discovery of the pneumocandin biosynthetic gene cluster in the fungus Glarea lozoyensis.</title>
        <authorList>
            <person name="Chen L."/>
            <person name="Yue Q."/>
            <person name="Zhang X."/>
            <person name="Xiang M."/>
            <person name="Wang C."/>
            <person name="Li S."/>
            <person name="Che Y."/>
            <person name="Ortiz-Lopez F.J."/>
            <person name="Bills G.F."/>
            <person name="Liu X."/>
            <person name="An Z."/>
        </authorList>
    </citation>
    <scope>NUCLEOTIDE SEQUENCE [LARGE SCALE GENOMIC DNA]</scope>
    <source>
        <strain evidence="5">ATCC 20868 / MF5171</strain>
    </source>
</reference>
<name>S3DR64_GLAL2</name>
<dbReference type="InterPro" id="IPR036291">
    <property type="entry name" value="NAD(P)-bd_dom_sf"/>
</dbReference>
<dbReference type="HOGENOM" id="CLU_026673_16_2_1"/>
<dbReference type="EMBL" id="KE145367">
    <property type="protein sequence ID" value="EPE28958.1"/>
    <property type="molecule type" value="Genomic_DNA"/>
</dbReference>
<comment type="similarity">
    <text evidence="1">Belongs to the zinc-containing alcohol dehydrogenase family.</text>
</comment>
<dbReference type="SUPFAM" id="SSF50129">
    <property type="entry name" value="GroES-like"/>
    <property type="match status" value="1"/>
</dbReference>
<dbReference type="GeneID" id="19459176"/>
<dbReference type="OMA" id="ESHACAC"/>
<dbReference type="PANTHER" id="PTHR45348:SF2">
    <property type="entry name" value="ZINC-TYPE ALCOHOL DEHYDROGENASE-LIKE PROTEIN C2E1P3.01"/>
    <property type="match status" value="1"/>
</dbReference>
<dbReference type="Pfam" id="PF08240">
    <property type="entry name" value="ADH_N"/>
    <property type="match status" value="1"/>
</dbReference>
<dbReference type="InterPro" id="IPR013149">
    <property type="entry name" value="ADH-like_C"/>
</dbReference>
<dbReference type="InterPro" id="IPR020843">
    <property type="entry name" value="ER"/>
</dbReference>
<accession>S3DR64</accession>
<evidence type="ECO:0000313" key="5">
    <source>
        <dbReference type="Proteomes" id="UP000016922"/>
    </source>
</evidence>
<dbReference type="Proteomes" id="UP000016922">
    <property type="component" value="Unassembled WGS sequence"/>
</dbReference>
<dbReference type="Gene3D" id="3.90.180.10">
    <property type="entry name" value="Medium-chain alcohol dehydrogenases, catalytic domain"/>
    <property type="match status" value="1"/>
</dbReference>
<dbReference type="Gene3D" id="3.40.50.720">
    <property type="entry name" value="NAD(P)-binding Rossmann-like Domain"/>
    <property type="match status" value="1"/>
</dbReference>
<dbReference type="InterPro" id="IPR013154">
    <property type="entry name" value="ADH-like_N"/>
</dbReference>
<dbReference type="SUPFAM" id="SSF51735">
    <property type="entry name" value="NAD(P)-binding Rossmann-fold domains"/>
    <property type="match status" value="1"/>
</dbReference>
<proteinExistence type="inferred from homology"/>
<protein>
    <submittedName>
        <fullName evidence="4">GroES-like protein</fullName>
    </submittedName>
</protein>
<dbReference type="InterPro" id="IPR011032">
    <property type="entry name" value="GroES-like_sf"/>
</dbReference>
<evidence type="ECO:0000256" key="2">
    <source>
        <dbReference type="ARBA" id="ARBA00023002"/>
    </source>
</evidence>
<evidence type="ECO:0000313" key="4">
    <source>
        <dbReference type="EMBL" id="EPE28958.1"/>
    </source>
</evidence>
<dbReference type="CDD" id="cd08249">
    <property type="entry name" value="enoyl_reductase_like"/>
    <property type="match status" value="1"/>
</dbReference>
<dbReference type="SMART" id="SM00829">
    <property type="entry name" value="PKS_ER"/>
    <property type="match status" value="1"/>
</dbReference>
<organism evidence="4 5">
    <name type="scientific">Glarea lozoyensis (strain ATCC 20868 / MF5171)</name>
    <dbReference type="NCBI Taxonomy" id="1116229"/>
    <lineage>
        <taxon>Eukaryota</taxon>
        <taxon>Fungi</taxon>
        <taxon>Dikarya</taxon>
        <taxon>Ascomycota</taxon>
        <taxon>Pezizomycotina</taxon>
        <taxon>Leotiomycetes</taxon>
        <taxon>Helotiales</taxon>
        <taxon>Helotiaceae</taxon>
        <taxon>Glarea</taxon>
    </lineage>
</organism>
<sequence length="408" mass="43737">MALSQLLDCMLCGLRKQESTKETIPVSRVHYDIGIDGKKPTSLGSQGSISSASQYTARATPIVLETKEVKLVPRTNRAFVVASKGTYGFQDDPFPEMEHDQEIIISNRATGLNPIDYKSVDYNFCLPSFPWITGREMAGVVEAVGSGVKDIKVGDHVWTSTYYRDRRAGTFQHFVTVPAHTVLPLPTNTTFTSAACLGVAGLTAAMTLWRWLGVALPSLPPAPQDTAETLLIWGGSTITGQFAIQIAKCSGLRVIAVTSAKTAPLARSLGAEVVIRDGKSNAEIVAEIQALSGNITKAIDLVGTKTAPFTMQTLSPSSPGRKIFAPLAMMSSKDTPPEHVDVVTVEMKQFVLDESCRGYAERLNGLVEGGWVRLPAIEVVDGGLGAVEGGLERLKTGEMGGVKLVVRF</sequence>
<dbReference type="PANTHER" id="PTHR45348">
    <property type="entry name" value="HYPOTHETICAL OXIDOREDUCTASE (EUROFUNG)"/>
    <property type="match status" value="1"/>
</dbReference>
<dbReference type="Pfam" id="PF00107">
    <property type="entry name" value="ADH_zinc_N"/>
    <property type="match status" value="1"/>
</dbReference>
<dbReference type="OrthoDB" id="10257049at2759"/>
<keyword evidence="2" id="KW-0560">Oxidoreductase</keyword>
<dbReference type="KEGG" id="glz:GLAREA_00116"/>
<evidence type="ECO:0000256" key="1">
    <source>
        <dbReference type="ARBA" id="ARBA00008072"/>
    </source>
</evidence>
<dbReference type="GO" id="GO:0016651">
    <property type="term" value="F:oxidoreductase activity, acting on NAD(P)H"/>
    <property type="evidence" value="ECO:0007669"/>
    <property type="project" value="InterPro"/>
</dbReference>
<feature type="domain" description="Enoyl reductase (ER)" evidence="3">
    <location>
        <begin position="85"/>
        <end position="406"/>
    </location>
</feature>
<dbReference type="InterPro" id="IPR047122">
    <property type="entry name" value="Trans-enoyl_RdTase-like"/>
</dbReference>
<evidence type="ECO:0000259" key="3">
    <source>
        <dbReference type="SMART" id="SM00829"/>
    </source>
</evidence>
<dbReference type="RefSeq" id="XP_008083067.1">
    <property type="nucleotide sequence ID" value="XM_008084876.1"/>
</dbReference>
<dbReference type="eggNOG" id="KOG1198">
    <property type="taxonomic scope" value="Eukaryota"/>
</dbReference>
<keyword evidence="5" id="KW-1185">Reference proteome</keyword>
<gene>
    <name evidence="4" type="ORF">GLAREA_00116</name>
</gene>